<protein>
    <submittedName>
        <fullName evidence="2">Pro-sigmaK processing inhibitor BofA</fullName>
    </submittedName>
</protein>
<feature type="transmembrane region" description="Helical" evidence="1">
    <location>
        <begin position="31"/>
        <end position="52"/>
    </location>
</feature>
<gene>
    <name evidence="2" type="primary">bofA</name>
    <name evidence="2" type="ORF">EDM56_22740</name>
</gene>
<dbReference type="Pfam" id="PF07441">
    <property type="entry name" value="BofA"/>
    <property type="match status" value="1"/>
</dbReference>
<keyword evidence="3" id="KW-1185">Reference proteome</keyword>
<feature type="transmembrane region" description="Helical" evidence="1">
    <location>
        <begin position="64"/>
        <end position="87"/>
    </location>
</feature>
<evidence type="ECO:0000313" key="3">
    <source>
        <dbReference type="Proteomes" id="UP000271031"/>
    </source>
</evidence>
<keyword evidence="1" id="KW-0472">Membrane</keyword>
<dbReference type="NCBIfam" id="TIGR02862">
    <property type="entry name" value="spore_BofA"/>
    <property type="match status" value="1"/>
</dbReference>
<dbReference type="Proteomes" id="UP000271031">
    <property type="component" value="Unassembled WGS sequence"/>
</dbReference>
<dbReference type="EMBL" id="RHHQ01000019">
    <property type="protein sequence ID" value="RNB82725.1"/>
    <property type="molecule type" value="Genomic_DNA"/>
</dbReference>
<name>A0A3M8D672_9BACL</name>
<feature type="transmembrane region" description="Helical" evidence="1">
    <location>
        <begin position="6"/>
        <end position="24"/>
    </location>
</feature>
<evidence type="ECO:0000256" key="1">
    <source>
        <dbReference type="SAM" id="Phobius"/>
    </source>
</evidence>
<dbReference type="OrthoDB" id="2692225at2"/>
<keyword evidence="1" id="KW-1133">Transmembrane helix</keyword>
<reference evidence="2 3" key="1">
    <citation type="submission" date="2018-10" db="EMBL/GenBank/DDBJ databases">
        <title>Phylogenomics of Brevibacillus.</title>
        <authorList>
            <person name="Dunlap C."/>
        </authorList>
    </citation>
    <scope>NUCLEOTIDE SEQUENCE [LARGE SCALE GENOMIC DNA]</scope>
    <source>
        <strain evidence="2 3">JCM 15716</strain>
    </source>
</reference>
<sequence length="88" mass="9410">MGLEWGIGIVIVGFLLVVAASKSVTKPLRWAGVLALQFVIGAVLLFFANIIGEMAGYHIPINPVTAFLTGFLRIPGVLAMVVIKLYLV</sequence>
<dbReference type="RefSeq" id="WP_122920222.1">
    <property type="nucleotide sequence ID" value="NZ_RHHQ01000019.1"/>
</dbReference>
<comment type="caution">
    <text evidence="2">The sequence shown here is derived from an EMBL/GenBank/DDBJ whole genome shotgun (WGS) entry which is preliminary data.</text>
</comment>
<proteinExistence type="predicted"/>
<organism evidence="2 3">
    <name type="scientific">Brevibacillus fluminis</name>
    <dbReference type="NCBI Taxonomy" id="511487"/>
    <lineage>
        <taxon>Bacteria</taxon>
        <taxon>Bacillati</taxon>
        <taxon>Bacillota</taxon>
        <taxon>Bacilli</taxon>
        <taxon>Bacillales</taxon>
        <taxon>Paenibacillaceae</taxon>
        <taxon>Brevibacillus</taxon>
    </lineage>
</organism>
<accession>A0A3M8D672</accession>
<dbReference type="InterPro" id="IPR010001">
    <property type="entry name" value="BofA"/>
</dbReference>
<keyword evidence="1" id="KW-0812">Transmembrane</keyword>
<evidence type="ECO:0000313" key="2">
    <source>
        <dbReference type="EMBL" id="RNB82725.1"/>
    </source>
</evidence>
<dbReference type="AlphaFoldDB" id="A0A3M8D672"/>